<gene>
    <name evidence="5" type="primary">CAL</name>
    <name evidence="5" type="ORF">SPIL2461_LOCUS16829</name>
</gene>
<dbReference type="Proteomes" id="UP000649617">
    <property type="component" value="Unassembled WGS sequence"/>
</dbReference>
<evidence type="ECO:0000256" key="1">
    <source>
        <dbReference type="ARBA" id="ARBA00022723"/>
    </source>
</evidence>
<dbReference type="InterPro" id="IPR002048">
    <property type="entry name" value="EF_hand_dom"/>
</dbReference>
<name>A0A812VF23_SYMPI</name>
<dbReference type="EMBL" id="CAJNIZ010042772">
    <property type="protein sequence ID" value="CAE7637431.1"/>
    <property type="molecule type" value="Genomic_DNA"/>
</dbReference>
<feature type="domain" description="EF-hand" evidence="4">
    <location>
        <begin position="76"/>
        <end position="111"/>
    </location>
</feature>
<evidence type="ECO:0000313" key="6">
    <source>
        <dbReference type="Proteomes" id="UP000649617"/>
    </source>
</evidence>
<dbReference type="Gene3D" id="1.10.238.10">
    <property type="entry name" value="EF-hand"/>
    <property type="match status" value="2"/>
</dbReference>
<comment type="caution">
    <text evidence="5">The sequence shown here is derived from an EMBL/GenBank/DDBJ whole genome shotgun (WGS) entry which is preliminary data.</text>
</comment>
<evidence type="ECO:0000313" key="5">
    <source>
        <dbReference type="EMBL" id="CAE7637431.1"/>
    </source>
</evidence>
<proteinExistence type="predicted"/>
<evidence type="ECO:0000259" key="4">
    <source>
        <dbReference type="PROSITE" id="PS50222"/>
    </source>
</evidence>
<accession>A0A812VF23</accession>
<sequence>MAYKLLGGPDLPYRRLCFPARGFCGRRSWITADVANSRQEQRQEIKEAFDIFDSERTGKMDYHELKVAIRAMGFEIKKPEALELMQRYDREETGYIGFEAFEEIMIQRYATQDPMDEIRKAFELFDEDKRGRISFRNLKRIARELGEKLTDEELRGMIDEFDLDQDGDINEDEFISIMKQTSLY</sequence>
<keyword evidence="1" id="KW-0479">Metal-binding</keyword>
<dbReference type="InterPro" id="IPR050230">
    <property type="entry name" value="CALM/Myosin/TropC-like"/>
</dbReference>
<keyword evidence="2" id="KW-0677">Repeat</keyword>
<dbReference type="InterPro" id="IPR018247">
    <property type="entry name" value="EF_Hand_1_Ca_BS"/>
</dbReference>
<dbReference type="Pfam" id="PF13499">
    <property type="entry name" value="EF-hand_7"/>
    <property type="match status" value="2"/>
</dbReference>
<dbReference type="FunFam" id="1.10.238.10:FF:000077">
    <property type="entry name" value="Centrin 1"/>
    <property type="match status" value="1"/>
</dbReference>
<dbReference type="GO" id="GO:0005509">
    <property type="term" value="F:calcium ion binding"/>
    <property type="evidence" value="ECO:0007669"/>
    <property type="project" value="InterPro"/>
</dbReference>
<dbReference type="PROSITE" id="PS00018">
    <property type="entry name" value="EF_HAND_1"/>
    <property type="match status" value="1"/>
</dbReference>
<dbReference type="SMART" id="SM00054">
    <property type="entry name" value="EFh"/>
    <property type="match status" value="4"/>
</dbReference>
<dbReference type="InterPro" id="IPR011992">
    <property type="entry name" value="EF-hand-dom_pair"/>
</dbReference>
<feature type="domain" description="EF-hand" evidence="4">
    <location>
        <begin position="113"/>
        <end position="148"/>
    </location>
</feature>
<dbReference type="PANTHER" id="PTHR23048">
    <property type="entry name" value="MYOSIN LIGHT CHAIN 1, 3"/>
    <property type="match status" value="1"/>
</dbReference>
<evidence type="ECO:0000256" key="2">
    <source>
        <dbReference type="ARBA" id="ARBA00022737"/>
    </source>
</evidence>
<dbReference type="GO" id="GO:0016460">
    <property type="term" value="C:myosin II complex"/>
    <property type="evidence" value="ECO:0007669"/>
    <property type="project" value="TreeGrafter"/>
</dbReference>
<dbReference type="AlphaFoldDB" id="A0A812VF23"/>
<feature type="domain" description="EF-hand" evidence="4">
    <location>
        <begin position="149"/>
        <end position="184"/>
    </location>
</feature>
<organism evidence="5 6">
    <name type="scientific">Symbiodinium pilosum</name>
    <name type="common">Dinoflagellate</name>
    <dbReference type="NCBI Taxonomy" id="2952"/>
    <lineage>
        <taxon>Eukaryota</taxon>
        <taxon>Sar</taxon>
        <taxon>Alveolata</taxon>
        <taxon>Dinophyceae</taxon>
        <taxon>Suessiales</taxon>
        <taxon>Symbiodiniaceae</taxon>
        <taxon>Symbiodinium</taxon>
    </lineage>
</organism>
<dbReference type="SUPFAM" id="SSF47473">
    <property type="entry name" value="EF-hand"/>
    <property type="match status" value="1"/>
</dbReference>
<dbReference type="PROSITE" id="PS50222">
    <property type="entry name" value="EF_HAND_2"/>
    <property type="match status" value="4"/>
</dbReference>
<dbReference type="OrthoDB" id="26525at2759"/>
<reference evidence="5" key="1">
    <citation type="submission" date="2021-02" db="EMBL/GenBank/DDBJ databases">
        <authorList>
            <person name="Dougan E. K."/>
            <person name="Rhodes N."/>
            <person name="Thang M."/>
            <person name="Chan C."/>
        </authorList>
    </citation>
    <scope>NUCLEOTIDE SEQUENCE</scope>
</reference>
<protein>
    <submittedName>
        <fullName evidence="5">CAL protein</fullName>
    </submittedName>
</protein>
<evidence type="ECO:0000256" key="3">
    <source>
        <dbReference type="ARBA" id="ARBA00022837"/>
    </source>
</evidence>
<keyword evidence="3" id="KW-0106">Calcium</keyword>
<feature type="domain" description="EF-hand" evidence="4">
    <location>
        <begin position="40"/>
        <end position="75"/>
    </location>
</feature>
<dbReference type="PANTHER" id="PTHR23048:SF48">
    <property type="entry name" value="CENTRIN 3"/>
    <property type="match status" value="1"/>
</dbReference>
<dbReference type="CDD" id="cd00051">
    <property type="entry name" value="EFh"/>
    <property type="match status" value="1"/>
</dbReference>
<keyword evidence="6" id="KW-1185">Reference proteome</keyword>